<comment type="caution">
    <text evidence="5">The sequence shown here is derived from an EMBL/GenBank/DDBJ whole genome shotgun (WGS) entry which is preliminary data.</text>
</comment>
<dbReference type="SUPFAM" id="SSF46785">
    <property type="entry name" value="Winged helix' DNA-binding domain"/>
    <property type="match status" value="1"/>
</dbReference>
<accession>G9XW10</accession>
<dbReference type="PROSITE" id="PS50987">
    <property type="entry name" value="HTH_ARSR_2"/>
    <property type="match status" value="1"/>
</dbReference>
<dbReference type="InterPro" id="IPR036390">
    <property type="entry name" value="WH_DNA-bd_sf"/>
</dbReference>
<dbReference type="InterPro" id="IPR001845">
    <property type="entry name" value="HTH_ArsR_DNA-bd_dom"/>
</dbReference>
<proteinExistence type="predicted"/>
<dbReference type="HOGENOM" id="CLU_097806_3_4_9"/>
<dbReference type="Pfam" id="PF01022">
    <property type="entry name" value="HTH_5"/>
    <property type="match status" value="1"/>
</dbReference>
<dbReference type="CDD" id="cd00090">
    <property type="entry name" value="HTH_ARSR"/>
    <property type="match status" value="1"/>
</dbReference>
<keyword evidence="3" id="KW-0804">Transcription</keyword>
<evidence type="ECO:0000313" key="5">
    <source>
        <dbReference type="EMBL" id="EHL04273.1"/>
    </source>
</evidence>
<dbReference type="SMART" id="SM00418">
    <property type="entry name" value="HTH_ARSR"/>
    <property type="match status" value="1"/>
</dbReference>
<dbReference type="PATRIC" id="fig|537010.4.peg.4835"/>
<dbReference type="PANTHER" id="PTHR33154:SF33">
    <property type="entry name" value="TRANSCRIPTIONAL REPRESSOR SDPR"/>
    <property type="match status" value="1"/>
</dbReference>
<dbReference type="PANTHER" id="PTHR33154">
    <property type="entry name" value="TRANSCRIPTIONAL REGULATOR, ARSR FAMILY"/>
    <property type="match status" value="1"/>
</dbReference>
<reference evidence="5 6" key="1">
    <citation type="submission" date="2011-08" db="EMBL/GenBank/DDBJ databases">
        <authorList>
            <person name="Weinstock G."/>
            <person name="Sodergren E."/>
            <person name="Clifton S."/>
            <person name="Fulton L."/>
            <person name="Fulton B."/>
            <person name="Courtney L."/>
            <person name="Fronick C."/>
            <person name="Harrison M."/>
            <person name="Strong C."/>
            <person name="Farmer C."/>
            <person name="Delahaunty K."/>
            <person name="Markovic C."/>
            <person name="Hall O."/>
            <person name="Minx P."/>
            <person name="Tomlinson C."/>
            <person name="Mitreva M."/>
            <person name="Hou S."/>
            <person name="Chen J."/>
            <person name="Wollam A."/>
            <person name="Pepin K.H."/>
            <person name="Johnson M."/>
            <person name="Bhonagiri V."/>
            <person name="Zhang X."/>
            <person name="Suruliraj S."/>
            <person name="Warren W."/>
            <person name="Chinwalla A."/>
            <person name="Mardis E.R."/>
            <person name="Wilson R.K."/>
        </authorList>
    </citation>
    <scope>NUCLEOTIDE SEQUENCE [LARGE SCALE GENOMIC DNA]</scope>
    <source>
        <strain evidence="5 6">DP7</strain>
    </source>
</reference>
<dbReference type="NCBIfam" id="NF033788">
    <property type="entry name" value="HTH_metalloreg"/>
    <property type="match status" value="1"/>
</dbReference>
<evidence type="ECO:0000256" key="3">
    <source>
        <dbReference type="ARBA" id="ARBA00023163"/>
    </source>
</evidence>
<dbReference type="NCBIfam" id="NF033789">
    <property type="entry name" value="repress_SdpR"/>
    <property type="match status" value="1"/>
</dbReference>
<organism evidence="5 6">
    <name type="scientific">Desulfitobacterium hafniense DP7</name>
    <dbReference type="NCBI Taxonomy" id="537010"/>
    <lineage>
        <taxon>Bacteria</taxon>
        <taxon>Bacillati</taxon>
        <taxon>Bacillota</taxon>
        <taxon>Clostridia</taxon>
        <taxon>Eubacteriales</taxon>
        <taxon>Desulfitobacteriaceae</taxon>
        <taxon>Desulfitobacterium</taxon>
    </lineage>
</organism>
<evidence type="ECO:0000256" key="1">
    <source>
        <dbReference type="ARBA" id="ARBA00023015"/>
    </source>
</evidence>
<evidence type="ECO:0000256" key="2">
    <source>
        <dbReference type="ARBA" id="ARBA00023125"/>
    </source>
</evidence>
<feature type="domain" description="HTH arsR-type" evidence="4">
    <location>
        <begin position="14"/>
        <end position="108"/>
    </location>
</feature>
<keyword evidence="2" id="KW-0238">DNA-binding</keyword>
<dbReference type="GO" id="GO:0003700">
    <property type="term" value="F:DNA-binding transcription factor activity"/>
    <property type="evidence" value="ECO:0007669"/>
    <property type="project" value="InterPro"/>
</dbReference>
<dbReference type="EMBL" id="AFZX01000137">
    <property type="protein sequence ID" value="EHL04273.1"/>
    <property type="molecule type" value="Genomic_DNA"/>
</dbReference>
<dbReference type="InterPro" id="IPR051081">
    <property type="entry name" value="HTH_MetalResp_TranReg"/>
</dbReference>
<protein>
    <submittedName>
        <fullName evidence="5">Transcriptional regulator, ArsR family</fullName>
    </submittedName>
</protein>
<gene>
    <name evidence="5" type="ORF">HMPREF0322_05193</name>
</gene>
<dbReference type="AlphaFoldDB" id="G9XW10"/>
<evidence type="ECO:0000259" key="4">
    <source>
        <dbReference type="PROSITE" id="PS50987"/>
    </source>
</evidence>
<dbReference type="PRINTS" id="PR00778">
    <property type="entry name" value="HTHARSR"/>
</dbReference>
<dbReference type="Gene3D" id="1.10.10.10">
    <property type="entry name" value="Winged helix-like DNA-binding domain superfamily/Winged helix DNA-binding domain"/>
    <property type="match status" value="1"/>
</dbReference>
<keyword evidence="1" id="KW-0805">Transcription regulation</keyword>
<name>G9XW10_DESHA</name>
<dbReference type="InterPro" id="IPR036388">
    <property type="entry name" value="WH-like_DNA-bd_sf"/>
</dbReference>
<dbReference type="GO" id="GO:0003677">
    <property type="term" value="F:DNA binding"/>
    <property type="evidence" value="ECO:0007669"/>
    <property type="project" value="UniProtKB-KW"/>
</dbReference>
<dbReference type="Proteomes" id="UP000004416">
    <property type="component" value="Unassembled WGS sequence"/>
</dbReference>
<dbReference type="InterPro" id="IPR047796">
    <property type="entry name" value="SdpR-like_repress"/>
</dbReference>
<dbReference type="InterPro" id="IPR011991">
    <property type="entry name" value="ArsR-like_HTH"/>
</dbReference>
<sequence>MIRKLSKYLNAPNLRGDNMSPLNETFKALSDKTRRQILKLLRAGDLTAGEIADHFDMTKPSISHHLNMLKQADLISDRRQGQNIYYTLNTSVFEGIMGWFLEFTGKQPEELEFFHDDHDSDETPQKTARARK</sequence>
<evidence type="ECO:0000313" key="6">
    <source>
        <dbReference type="Proteomes" id="UP000004416"/>
    </source>
</evidence>